<dbReference type="AlphaFoldDB" id="A0A2M8IX28"/>
<evidence type="ECO:0000313" key="3">
    <source>
        <dbReference type="Proteomes" id="UP000231553"/>
    </source>
</evidence>
<gene>
    <name evidence="2" type="ORF">CVM52_18845</name>
</gene>
<sequence length="284" mass="30608">MMRWGLALAAAVLLTLATLGPARAQGPEDTVRWIYSSRLQPGPDQGLAYLSAPQRRAEYFSRRMVAFYQANDSYGDDLMMACVDFSFDIPGQDFDAQEIMRTLAITSGGDAARHSVTARFSVFGEPAQITYDFIAEDGFWRIDDIAGPGFRVSQIPCQPKSGAGAGTRQGGGGTGYCFQNRHSTLRLDVAGDGRAVFALESVQGGGHVCGAGGPAHPVQGGWVYEERFDGTLCRIELLVMPDGGMRLTDKDWACKPMLCGHRAVLDGLEFPLNTQVNCASLPAN</sequence>
<evidence type="ECO:0000313" key="2">
    <source>
        <dbReference type="EMBL" id="PJE35105.1"/>
    </source>
</evidence>
<comment type="caution">
    <text evidence="2">The sequence shown here is derived from an EMBL/GenBank/DDBJ whole genome shotgun (WGS) entry which is preliminary data.</text>
</comment>
<accession>A0A2M8IX28</accession>
<dbReference type="OrthoDB" id="7705852at2"/>
<feature type="signal peptide" evidence="1">
    <location>
        <begin position="1"/>
        <end position="24"/>
    </location>
</feature>
<proteinExistence type="predicted"/>
<keyword evidence="3" id="KW-1185">Reference proteome</keyword>
<reference evidence="2 3" key="1">
    <citation type="journal article" date="2018" name="Int. J. Syst. Evol. Microbiol.">
        <title>Pseudooceanicola lipolyticus sp. nov., a marine alphaproteobacterium, reclassification of Oceanicola flagellatus as Pseudooceanicola flagellatus comb. nov. and emended description of the genus Pseudooceanicola.</title>
        <authorList>
            <person name="Huang M.-M."/>
            <person name="Guo L.-L."/>
            <person name="Wu Y.-H."/>
            <person name="Lai Q.-L."/>
            <person name="Shao Z.-Z."/>
            <person name="Wang C.-S."/>
            <person name="Wu M."/>
            <person name="Xu X.-W."/>
        </authorList>
    </citation>
    <scope>NUCLEOTIDE SEQUENCE [LARGE SCALE GENOMIC DNA]</scope>
    <source>
        <strain evidence="2 3">157</strain>
    </source>
</reference>
<feature type="chain" id="PRO_5014902527" description="DUF3828 domain-containing protein" evidence="1">
    <location>
        <begin position="25"/>
        <end position="284"/>
    </location>
</feature>
<evidence type="ECO:0008006" key="4">
    <source>
        <dbReference type="Google" id="ProtNLM"/>
    </source>
</evidence>
<dbReference type="EMBL" id="PGTB01000114">
    <property type="protein sequence ID" value="PJE35105.1"/>
    <property type="molecule type" value="Genomic_DNA"/>
</dbReference>
<keyword evidence="1" id="KW-0732">Signal</keyword>
<name>A0A2M8IX28_9RHOB</name>
<organism evidence="2 3">
    <name type="scientific">Pseudooceanicola lipolyticus</name>
    <dbReference type="NCBI Taxonomy" id="2029104"/>
    <lineage>
        <taxon>Bacteria</taxon>
        <taxon>Pseudomonadati</taxon>
        <taxon>Pseudomonadota</taxon>
        <taxon>Alphaproteobacteria</taxon>
        <taxon>Rhodobacterales</taxon>
        <taxon>Paracoccaceae</taxon>
        <taxon>Pseudooceanicola</taxon>
    </lineage>
</organism>
<dbReference type="Proteomes" id="UP000231553">
    <property type="component" value="Unassembled WGS sequence"/>
</dbReference>
<protein>
    <recommendedName>
        <fullName evidence="4">DUF3828 domain-containing protein</fullName>
    </recommendedName>
</protein>
<evidence type="ECO:0000256" key="1">
    <source>
        <dbReference type="SAM" id="SignalP"/>
    </source>
</evidence>
<dbReference type="RefSeq" id="WP_100163984.1">
    <property type="nucleotide sequence ID" value="NZ_PGTB01000114.1"/>
</dbReference>